<evidence type="ECO:0000256" key="6">
    <source>
        <dbReference type="SAM" id="Phobius"/>
    </source>
</evidence>
<feature type="transmembrane region" description="Helical" evidence="6">
    <location>
        <begin position="173"/>
        <end position="195"/>
    </location>
</feature>
<feature type="transmembrane region" description="Helical" evidence="6">
    <location>
        <begin position="72"/>
        <end position="101"/>
    </location>
</feature>
<evidence type="ECO:0000313" key="8">
    <source>
        <dbReference type="Proteomes" id="UP000178336"/>
    </source>
</evidence>
<evidence type="ECO:0000313" key="7">
    <source>
        <dbReference type="EMBL" id="OGD95704.1"/>
    </source>
</evidence>
<evidence type="ECO:0000256" key="5">
    <source>
        <dbReference type="ARBA" id="ARBA00023136"/>
    </source>
</evidence>
<reference evidence="7 8" key="1">
    <citation type="journal article" date="2016" name="Nat. Commun.">
        <title>Thousands of microbial genomes shed light on interconnected biogeochemical processes in an aquifer system.</title>
        <authorList>
            <person name="Anantharaman K."/>
            <person name="Brown C.T."/>
            <person name="Hug L.A."/>
            <person name="Sharon I."/>
            <person name="Castelle C.J."/>
            <person name="Probst A.J."/>
            <person name="Thomas B.C."/>
            <person name="Singh A."/>
            <person name="Wilkins M.J."/>
            <person name="Karaoz U."/>
            <person name="Brodie E.L."/>
            <person name="Williams K.H."/>
            <person name="Hubbard S.S."/>
            <person name="Banfield J.F."/>
        </authorList>
    </citation>
    <scope>NUCLEOTIDE SEQUENCE [LARGE SCALE GENOMIC DNA]</scope>
</reference>
<evidence type="ECO:0000256" key="1">
    <source>
        <dbReference type="ARBA" id="ARBA00004651"/>
    </source>
</evidence>
<feature type="transmembrane region" description="Helical" evidence="6">
    <location>
        <begin position="147"/>
        <end position="167"/>
    </location>
</feature>
<proteinExistence type="predicted"/>
<protein>
    <submittedName>
        <fullName evidence="7">Uncharacterized protein</fullName>
    </submittedName>
</protein>
<dbReference type="GO" id="GO:0005886">
    <property type="term" value="C:plasma membrane"/>
    <property type="evidence" value="ECO:0007669"/>
    <property type="project" value="UniProtKB-SubCell"/>
</dbReference>
<dbReference type="EMBL" id="MFBN01000012">
    <property type="protein sequence ID" value="OGD95704.1"/>
    <property type="molecule type" value="Genomic_DNA"/>
</dbReference>
<dbReference type="AlphaFoldDB" id="A0A1F5GV40"/>
<comment type="caution">
    <text evidence="7">The sequence shown here is derived from an EMBL/GenBank/DDBJ whole genome shotgun (WGS) entry which is preliminary data.</text>
</comment>
<feature type="transmembrane region" description="Helical" evidence="6">
    <location>
        <begin position="385"/>
        <end position="407"/>
    </location>
</feature>
<evidence type="ECO:0000256" key="2">
    <source>
        <dbReference type="ARBA" id="ARBA00022475"/>
    </source>
</evidence>
<feature type="transmembrane region" description="Helical" evidence="6">
    <location>
        <begin position="113"/>
        <end position="135"/>
    </location>
</feature>
<name>A0A1F5GV40_9BACT</name>
<keyword evidence="2" id="KW-1003">Cell membrane</keyword>
<dbReference type="PANTHER" id="PTHR30250">
    <property type="entry name" value="PST FAMILY PREDICTED COLANIC ACID TRANSPORTER"/>
    <property type="match status" value="1"/>
</dbReference>
<keyword evidence="4 6" id="KW-1133">Transmembrane helix</keyword>
<evidence type="ECO:0000256" key="3">
    <source>
        <dbReference type="ARBA" id="ARBA00022692"/>
    </source>
</evidence>
<dbReference type="STRING" id="1797724.A3A48_03070"/>
<sequence length="412" mass="46062">MFKKVIFNTSAQIFGKVITASTTLLITLLIGRTLGPSGYGEFTKIFVFIGYFYTFCDFGFNNIYIKLAQKNAIYLLRIIVGIRLIFAAVLFLTAVIISFFLPYDPQLAIGFSPLVKTGIIIGSLTIFSQALFTTANAYFQKILRYDLSTIAAIIGYSAILAVTVIVTFTEAGILGYVFSYVAGGVVLVACAYFLIFKNSGKIIYPLFTKLVSQKLIRLSYPVGIALVFNLIYFRIDVFILANFRSSYEVGLYGLAYQFFEAALAVPIFFANAIYPLLTKLYRNNKSEFNKQVRIWFLILSLSSILLAILLIIVSYFIPIIIDPRFGGSISALQILSLGMPFFFISALLWHLLIIYNRQKYLLFVYGVGALVNLGANWIFIPVFGYPAAAVTTVLSEGLIMILLFLSLRNLKQ</sequence>
<keyword evidence="5 6" id="KW-0472">Membrane</keyword>
<dbReference type="InterPro" id="IPR050833">
    <property type="entry name" value="Poly_Biosynth_Transport"/>
</dbReference>
<dbReference type="CDD" id="cd13128">
    <property type="entry name" value="MATE_Wzx_like"/>
    <property type="match status" value="1"/>
</dbReference>
<organism evidence="7 8">
    <name type="scientific">Candidatus Curtissbacteria bacterium RIFCSPLOWO2_01_FULL_37_9</name>
    <dbReference type="NCBI Taxonomy" id="1797724"/>
    <lineage>
        <taxon>Bacteria</taxon>
        <taxon>Candidatus Curtissiibacteriota</taxon>
    </lineage>
</organism>
<accession>A0A1F5GV40</accession>
<keyword evidence="3 6" id="KW-0812">Transmembrane</keyword>
<feature type="transmembrane region" description="Helical" evidence="6">
    <location>
        <begin position="42"/>
        <end position="60"/>
    </location>
</feature>
<comment type="subcellular location">
    <subcellularLocation>
        <location evidence="1">Cell membrane</location>
        <topology evidence="1">Multi-pass membrane protein</topology>
    </subcellularLocation>
</comment>
<gene>
    <name evidence="7" type="ORF">A3A48_03070</name>
</gene>
<feature type="transmembrane region" description="Helical" evidence="6">
    <location>
        <begin position="255"/>
        <end position="274"/>
    </location>
</feature>
<dbReference type="Pfam" id="PF01943">
    <property type="entry name" value="Polysacc_synt"/>
    <property type="match status" value="1"/>
</dbReference>
<dbReference type="Proteomes" id="UP000178336">
    <property type="component" value="Unassembled WGS sequence"/>
</dbReference>
<dbReference type="PANTHER" id="PTHR30250:SF11">
    <property type="entry name" value="O-ANTIGEN TRANSPORTER-RELATED"/>
    <property type="match status" value="1"/>
</dbReference>
<feature type="transmembrane region" description="Helical" evidence="6">
    <location>
        <begin position="329"/>
        <end position="353"/>
    </location>
</feature>
<feature type="transmembrane region" description="Helical" evidence="6">
    <location>
        <begin position="12"/>
        <end position="30"/>
    </location>
</feature>
<feature type="transmembrane region" description="Helical" evidence="6">
    <location>
        <begin position="215"/>
        <end position="235"/>
    </location>
</feature>
<dbReference type="InterPro" id="IPR002797">
    <property type="entry name" value="Polysacc_synth"/>
</dbReference>
<evidence type="ECO:0000256" key="4">
    <source>
        <dbReference type="ARBA" id="ARBA00022989"/>
    </source>
</evidence>
<feature type="transmembrane region" description="Helical" evidence="6">
    <location>
        <begin position="360"/>
        <end position="379"/>
    </location>
</feature>
<feature type="transmembrane region" description="Helical" evidence="6">
    <location>
        <begin position="294"/>
        <end position="317"/>
    </location>
</feature>